<dbReference type="FunFam" id="1.20.1090.10:FF:000001">
    <property type="entry name" value="Aldehyde-alcohol dehydrogenase"/>
    <property type="match status" value="1"/>
</dbReference>
<dbReference type="Pfam" id="PF25137">
    <property type="entry name" value="ADH_Fe_C"/>
    <property type="match status" value="1"/>
</dbReference>
<dbReference type="Proteomes" id="UP000290637">
    <property type="component" value="Chromosome"/>
</dbReference>
<dbReference type="Gene3D" id="1.20.1090.10">
    <property type="entry name" value="Dehydroquinate synthase-like - alpha domain"/>
    <property type="match status" value="1"/>
</dbReference>
<feature type="domain" description="Alcohol dehydrogenase iron-type/glycerol dehydrogenase GldA" evidence="5">
    <location>
        <begin position="11"/>
        <end position="177"/>
    </location>
</feature>
<accession>A0A4P6KXV2</accession>
<dbReference type="InterPro" id="IPR056798">
    <property type="entry name" value="ADH_Fe_C"/>
</dbReference>
<dbReference type="PROSITE" id="PS00913">
    <property type="entry name" value="ADH_IRON_1"/>
    <property type="match status" value="1"/>
</dbReference>
<dbReference type="PANTHER" id="PTHR11496">
    <property type="entry name" value="ALCOHOL DEHYDROGENASE"/>
    <property type="match status" value="1"/>
</dbReference>
<keyword evidence="8" id="KW-1185">Reference proteome</keyword>
<dbReference type="FunFam" id="3.40.50.1970:FF:000003">
    <property type="entry name" value="Alcohol dehydrogenase, iron-containing"/>
    <property type="match status" value="1"/>
</dbReference>
<name>A0A4P6KXV2_9BURK</name>
<comment type="similarity">
    <text evidence="2">Belongs to the iron-containing alcohol dehydrogenase family.</text>
</comment>
<dbReference type="RefSeq" id="WP_130186868.1">
    <property type="nucleotide sequence ID" value="NZ_CP035913.1"/>
</dbReference>
<dbReference type="KEGG" id="plue:EWM63_12795"/>
<dbReference type="InterPro" id="IPR001670">
    <property type="entry name" value="ADH_Fe/GldA"/>
</dbReference>
<keyword evidence="3" id="KW-0560">Oxidoreductase</keyword>
<evidence type="ECO:0000256" key="4">
    <source>
        <dbReference type="ARBA" id="ARBA00023027"/>
    </source>
</evidence>
<evidence type="ECO:0000259" key="5">
    <source>
        <dbReference type="Pfam" id="PF00465"/>
    </source>
</evidence>
<proteinExistence type="inferred from homology"/>
<evidence type="ECO:0000313" key="8">
    <source>
        <dbReference type="Proteomes" id="UP000290637"/>
    </source>
</evidence>
<dbReference type="AlphaFoldDB" id="A0A4P6KXV2"/>
<dbReference type="Gene3D" id="3.40.50.1970">
    <property type="match status" value="1"/>
</dbReference>
<dbReference type="Pfam" id="PF00465">
    <property type="entry name" value="Fe-ADH"/>
    <property type="match status" value="1"/>
</dbReference>
<reference evidence="7 8" key="1">
    <citation type="submission" date="2019-02" db="EMBL/GenBank/DDBJ databases">
        <title>Draft Genome Sequences of Six Type Strains of the Genus Massilia.</title>
        <authorList>
            <person name="Miess H."/>
            <person name="Frediansyhah A."/>
            <person name="Gross H."/>
        </authorList>
    </citation>
    <scope>NUCLEOTIDE SEQUENCE [LARGE SCALE GENOMIC DNA]</scope>
    <source>
        <strain evidence="7 8">DSM 17473</strain>
    </source>
</reference>
<evidence type="ECO:0000256" key="2">
    <source>
        <dbReference type="ARBA" id="ARBA00007358"/>
    </source>
</evidence>
<dbReference type="InterPro" id="IPR039697">
    <property type="entry name" value="Alcohol_dehydrogenase_Fe"/>
</dbReference>
<evidence type="ECO:0000256" key="3">
    <source>
        <dbReference type="ARBA" id="ARBA00023002"/>
    </source>
</evidence>
<dbReference type="InterPro" id="IPR018211">
    <property type="entry name" value="ADH_Fe_CS"/>
</dbReference>
<dbReference type="OrthoDB" id="9815791at2"/>
<dbReference type="EMBL" id="CP035913">
    <property type="protein sequence ID" value="QBE63747.1"/>
    <property type="molecule type" value="Genomic_DNA"/>
</dbReference>
<protein>
    <submittedName>
        <fullName evidence="7">Iron-containing alcohol dehydrogenase</fullName>
    </submittedName>
</protein>
<dbReference type="PANTHER" id="PTHR11496:SF102">
    <property type="entry name" value="ALCOHOL DEHYDROGENASE 4"/>
    <property type="match status" value="1"/>
</dbReference>
<organism evidence="7 8">
    <name type="scientific">Pseudoduganella lutea</name>
    <dbReference type="NCBI Taxonomy" id="321985"/>
    <lineage>
        <taxon>Bacteria</taxon>
        <taxon>Pseudomonadati</taxon>
        <taxon>Pseudomonadota</taxon>
        <taxon>Betaproteobacteria</taxon>
        <taxon>Burkholderiales</taxon>
        <taxon>Oxalobacteraceae</taxon>
        <taxon>Telluria group</taxon>
        <taxon>Pseudoduganella</taxon>
    </lineage>
</organism>
<comment type="cofactor">
    <cofactor evidence="1">
        <name>Fe cation</name>
        <dbReference type="ChEBI" id="CHEBI:24875"/>
    </cofactor>
</comment>
<dbReference type="SUPFAM" id="SSF56796">
    <property type="entry name" value="Dehydroquinate synthase-like"/>
    <property type="match status" value="1"/>
</dbReference>
<sequence length="389" mass="40227">MNDFSFSTVPHIVSAAGAAGYLGEHSRERFPDAHRALLVTDAGFLATGLAGAPIANLEACGFHVKTYSDVIADPPEHIVLNAVQIARDHGTDLVIGLGGGSSMDVAKLIAVLAGSDQPLAEAYGIGNVRGRRLPLVQVPTTAGTGSEVTNIAIVTTGATTKTGVVAPQLYADVAILDAALTLGLPPHVTAATGIDAMVHAIEAYTSRQKKNPLSDMLAREALRLLSANLLPACEGGADRAANLTARQAMLLGALLAGQAFANAPVAAVHALAYPIGGIFHVPHGLSNALVLPHVLRFNMPAAAAHYAELAAIVAPHAQGTVEARAEAFVRAMEQLAGSTKIDSRLCDVGIVETDLDRLADAAMLQTRLLGNNPREITRTDARAIYAAAL</sequence>
<dbReference type="GO" id="GO:0004022">
    <property type="term" value="F:alcohol dehydrogenase (NAD+) activity"/>
    <property type="evidence" value="ECO:0007669"/>
    <property type="project" value="TreeGrafter"/>
</dbReference>
<evidence type="ECO:0000259" key="6">
    <source>
        <dbReference type="Pfam" id="PF25137"/>
    </source>
</evidence>
<gene>
    <name evidence="7" type="ORF">EWM63_12795</name>
</gene>
<evidence type="ECO:0000256" key="1">
    <source>
        <dbReference type="ARBA" id="ARBA00001962"/>
    </source>
</evidence>
<dbReference type="GO" id="GO:0046872">
    <property type="term" value="F:metal ion binding"/>
    <property type="evidence" value="ECO:0007669"/>
    <property type="project" value="InterPro"/>
</dbReference>
<feature type="domain" description="Fe-containing alcohol dehydrogenase-like C-terminal" evidence="6">
    <location>
        <begin position="189"/>
        <end position="388"/>
    </location>
</feature>
<evidence type="ECO:0000313" key="7">
    <source>
        <dbReference type="EMBL" id="QBE63747.1"/>
    </source>
</evidence>
<dbReference type="CDD" id="cd08193">
    <property type="entry name" value="HVD"/>
    <property type="match status" value="1"/>
</dbReference>
<keyword evidence="4" id="KW-0520">NAD</keyword>